<organism evidence="2 3">
    <name type="scientific">Neolewinella xylanilytica</name>
    <dbReference type="NCBI Taxonomy" id="1514080"/>
    <lineage>
        <taxon>Bacteria</taxon>
        <taxon>Pseudomonadati</taxon>
        <taxon>Bacteroidota</taxon>
        <taxon>Saprospiria</taxon>
        <taxon>Saprospirales</taxon>
        <taxon>Lewinellaceae</taxon>
        <taxon>Neolewinella</taxon>
    </lineage>
</organism>
<dbReference type="EMBL" id="PTJC01000005">
    <property type="protein sequence ID" value="PPK88862.1"/>
    <property type="molecule type" value="Genomic_DNA"/>
</dbReference>
<evidence type="ECO:0000313" key="3">
    <source>
        <dbReference type="Proteomes" id="UP000237662"/>
    </source>
</evidence>
<dbReference type="RefSeq" id="WP_104419392.1">
    <property type="nucleotide sequence ID" value="NZ_PTJC01000005.1"/>
</dbReference>
<keyword evidence="1" id="KW-1133">Transmembrane helix</keyword>
<sequence length="61" mass="6845">MEPIRKDKPSPGLFLLMTAVYFASYFGLKYGVFGGAIPWYYNLVLILACLGLAVWLSKRGK</sequence>
<proteinExistence type="predicted"/>
<keyword evidence="3" id="KW-1185">Reference proteome</keyword>
<evidence type="ECO:0000256" key="1">
    <source>
        <dbReference type="SAM" id="Phobius"/>
    </source>
</evidence>
<name>A0A2S6IBM0_9BACT</name>
<feature type="transmembrane region" description="Helical" evidence="1">
    <location>
        <begin position="39"/>
        <end position="56"/>
    </location>
</feature>
<feature type="transmembrane region" description="Helical" evidence="1">
    <location>
        <begin position="12"/>
        <end position="33"/>
    </location>
</feature>
<dbReference type="AlphaFoldDB" id="A0A2S6IBM0"/>
<keyword evidence="1" id="KW-0472">Membrane</keyword>
<evidence type="ECO:0000313" key="2">
    <source>
        <dbReference type="EMBL" id="PPK88862.1"/>
    </source>
</evidence>
<protein>
    <submittedName>
        <fullName evidence="2">Uncharacterized protein</fullName>
    </submittedName>
</protein>
<comment type="caution">
    <text evidence="2">The sequence shown here is derived from an EMBL/GenBank/DDBJ whole genome shotgun (WGS) entry which is preliminary data.</text>
</comment>
<dbReference type="Proteomes" id="UP000237662">
    <property type="component" value="Unassembled WGS sequence"/>
</dbReference>
<dbReference type="OrthoDB" id="1494925at2"/>
<reference evidence="2 3" key="1">
    <citation type="submission" date="2018-02" db="EMBL/GenBank/DDBJ databases">
        <title>Genomic Encyclopedia of Archaeal and Bacterial Type Strains, Phase II (KMG-II): from individual species to whole genera.</title>
        <authorList>
            <person name="Goeker M."/>
        </authorList>
    </citation>
    <scope>NUCLEOTIDE SEQUENCE [LARGE SCALE GENOMIC DNA]</scope>
    <source>
        <strain evidence="2 3">DSM 29526</strain>
    </source>
</reference>
<gene>
    <name evidence="2" type="ORF">CLV84_1836</name>
</gene>
<keyword evidence="1" id="KW-0812">Transmembrane</keyword>
<accession>A0A2S6IBM0</accession>